<name>A0A077NEC6_XENBV</name>
<proteinExistence type="predicted"/>
<protein>
    <submittedName>
        <fullName evidence="1">Uncharacterized protein</fullName>
    </submittedName>
</protein>
<comment type="caution">
    <text evidence="1">The sequence shown here is derived from an EMBL/GenBank/DDBJ whole genome shotgun (WGS) entry which is preliminary data.</text>
</comment>
<organism evidence="1">
    <name type="scientific">Xenorhabdus bovienii str. puntauvense</name>
    <dbReference type="NCBI Taxonomy" id="1398201"/>
    <lineage>
        <taxon>Bacteria</taxon>
        <taxon>Pseudomonadati</taxon>
        <taxon>Pseudomonadota</taxon>
        <taxon>Gammaproteobacteria</taxon>
        <taxon>Enterobacterales</taxon>
        <taxon>Morganellaceae</taxon>
        <taxon>Xenorhabdus</taxon>
    </lineage>
</organism>
<dbReference type="AlphaFoldDB" id="A0A077NEC6"/>
<sequence>MSKTVVMYDSPEAASIKTVTGWVSRDGQFWGDDERMARYCGATHRQCENNPNHPIIARRDYCELCHTEERRNRFNAMERQQWDRETPLVIFDTDQYFMDEGDLDDYCDEHQIKPSKLQLVICEPNYPSEIDGEDCFHDVLPPDGELPYELQQAFNALNAVIRNSPPLSWSQGKYAAIVSDDVKSREAHHAVHPMEPQS</sequence>
<dbReference type="Proteomes" id="UP000028511">
    <property type="component" value="Unassembled WGS sequence"/>
</dbReference>
<accession>A0A077NEC6</accession>
<dbReference type="EMBL" id="CBSW010000111">
    <property type="protein sequence ID" value="CDG96240.1"/>
    <property type="molecule type" value="Genomic_DNA"/>
</dbReference>
<reference evidence="1" key="1">
    <citation type="submission" date="2013-07" db="EMBL/GenBank/DDBJ databases">
        <title>Sub-species coevolution in mutualistic symbiosis.</title>
        <authorList>
            <person name="Murfin K."/>
            <person name="Klassen J."/>
            <person name="Lee M."/>
            <person name="Forst S."/>
            <person name="Stock P."/>
            <person name="Goodrich-Blair H."/>
        </authorList>
    </citation>
    <scope>NUCLEOTIDE SEQUENCE [LARGE SCALE GENOMIC DNA]</scope>
    <source>
        <strain evidence="1">Puntauvense</strain>
    </source>
</reference>
<gene>
    <name evidence="1" type="ORF">XBP1_1990003</name>
</gene>
<dbReference type="HOGENOM" id="CLU_119574_0_0_6"/>
<dbReference type="RefSeq" id="WP_038216265.1">
    <property type="nucleotide sequence ID" value="NZ_CAWLWN010000180.1"/>
</dbReference>
<evidence type="ECO:0000313" key="1">
    <source>
        <dbReference type="EMBL" id="CDG96240.1"/>
    </source>
</evidence>